<organism evidence="7 8">
    <name type="scientific">Bifidobacterium psychraerophilum</name>
    <dbReference type="NCBI Taxonomy" id="218140"/>
    <lineage>
        <taxon>Bacteria</taxon>
        <taxon>Bacillati</taxon>
        <taxon>Actinomycetota</taxon>
        <taxon>Actinomycetes</taxon>
        <taxon>Bifidobacteriales</taxon>
        <taxon>Bifidobacteriaceae</taxon>
        <taxon>Bifidobacterium</taxon>
    </lineage>
</organism>
<dbReference type="InterPro" id="IPR022791">
    <property type="entry name" value="L-PG_synthase/AglD"/>
</dbReference>
<keyword evidence="5 6" id="KW-0472">Membrane</keyword>
<sequence>MRIPSETEVSDTMDEGIRHQDHTNVLASESPSHISDTPPQRVRDMGDLVRIAGSIAAIAVVVLIAIYLRGVTQGIEYDVHTASQALDWLYDVPTALLQQFTTVVVVLSVLFHLLITREWLQSITSSIALFCGYGATWVVSNLIVHSGNATIISALSPSVVLSGAALLPDLYAGIGAFLSAAGPRRMRASVKWGWNILYATAIIVVALSANAISGVLISFFIGRIVGLGIRFIAGTQNKGAWGSSIVQALQSIGITVKALKAVEMQSAATPFGTAPSLQDDLVDGSRLYEVLSSENKSYTVSVLDSQKYTAGYLMQLWQWVKFSGVAMRRDRSVKDTTQHHFAMLLGLRNIGLSTVKPYGVAESGESSILVLESDAALVSRDLTKLSDEEARDLLRYLDRAIDRGFTNRSITPDSIAVDGKRNWFIAGWQNGDFGSSSANESVDRVQLLTLLACTMGIDRAMSLTREVWGDDILIALIPFLQKVAVPAQTRALPGWDKHLLAELRTQLRSLASDEMTDAIEPVTLSRFNLRSFVALLLLVVAVVVVLTQLNLQQIIYAISHADPWMAVLCFISGIFAWIGSGISLGAFMDSDKRNYLGIFMSQVAASFTAVSMPSGVGPAFVNLQFLRKSGYRNTIATAIMSAVVAVQFLTTFILLIVIGIFTGRNSFSSMIPTNTLAIVLGVVAIAASVAMAIAPLRKLLIDKLLPIIASYARQLLDMLTQPKQLAISALGALLQSLAFGLSFWAALKAFGYPTNVLETTFIFLLANTLGSAVPTPGGLGAVEAALTFGFSSLGVPTAVALSATLLFRVATYWLRIPLGALAMKWLNAHNLV</sequence>
<evidence type="ECO:0000256" key="6">
    <source>
        <dbReference type="SAM" id="Phobius"/>
    </source>
</evidence>
<keyword evidence="4 6" id="KW-1133">Transmembrane helix</keyword>
<dbReference type="GO" id="GO:0005886">
    <property type="term" value="C:plasma membrane"/>
    <property type="evidence" value="ECO:0007669"/>
    <property type="project" value="UniProtKB-SubCell"/>
</dbReference>
<dbReference type="NCBIfam" id="TIGR00374">
    <property type="entry name" value="flippase-like domain"/>
    <property type="match status" value="1"/>
</dbReference>
<evidence type="ECO:0000256" key="4">
    <source>
        <dbReference type="ARBA" id="ARBA00022989"/>
    </source>
</evidence>
<feature type="transmembrane region" description="Helical" evidence="6">
    <location>
        <begin position="595"/>
        <end position="615"/>
    </location>
</feature>
<feature type="transmembrane region" description="Helical" evidence="6">
    <location>
        <begin position="192"/>
        <end position="209"/>
    </location>
</feature>
<proteinExistence type="predicted"/>
<evidence type="ECO:0000256" key="1">
    <source>
        <dbReference type="ARBA" id="ARBA00004651"/>
    </source>
</evidence>
<dbReference type="PANTHER" id="PTHR39087">
    <property type="entry name" value="UPF0104 MEMBRANE PROTEIN MJ1595"/>
    <property type="match status" value="1"/>
</dbReference>
<feature type="transmembrane region" description="Helical" evidence="6">
    <location>
        <begin position="564"/>
        <end position="588"/>
    </location>
</feature>
<keyword evidence="8" id="KW-1185">Reference proteome</keyword>
<dbReference type="eggNOG" id="COG0392">
    <property type="taxonomic scope" value="Bacteria"/>
</dbReference>
<name>A0A087CGT0_9BIFI</name>
<accession>A0A087CGT0</accession>
<feature type="transmembrane region" description="Helical" evidence="6">
    <location>
        <begin position="96"/>
        <end position="115"/>
    </location>
</feature>
<protein>
    <submittedName>
        <fullName evidence="7">Putative membrane protein</fullName>
    </submittedName>
</protein>
<feature type="transmembrane region" description="Helical" evidence="6">
    <location>
        <begin position="159"/>
        <end position="180"/>
    </location>
</feature>
<dbReference type="EMBL" id="JGZI01000009">
    <property type="protein sequence ID" value="KFI82480.1"/>
    <property type="molecule type" value="Genomic_DNA"/>
</dbReference>
<dbReference type="AlphaFoldDB" id="A0A087CGT0"/>
<keyword evidence="3 6" id="KW-0812">Transmembrane</keyword>
<feature type="transmembrane region" description="Helical" evidence="6">
    <location>
        <begin position="532"/>
        <end position="558"/>
    </location>
</feature>
<evidence type="ECO:0000313" key="7">
    <source>
        <dbReference type="EMBL" id="KFI82480.1"/>
    </source>
</evidence>
<feature type="transmembrane region" description="Helical" evidence="6">
    <location>
        <begin position="725"/>
        <end position="747"/>
    </location>
</feature>
<dbReference type="PANTHER" id="PTHR39087:SF2">
    <property type="entry name" value="UPF0104 MEMBRANE PROTEIN MJ1595"/>
    <property type="match status" value="1"/>
</dbReference>
<reference evidence="7 8" key="1">
    <citation type="submission" date="2014-03" db="EMBL/GenBank/DDBJ databases">
        <title>Genomics of Bifidobacteria.</title>
        <authorList>
            <person name="Ventura M."/>
            <person name="Milani C."/>
            <person name="Lugli G.A."/>
        </authorList>
    </citation>
    <scope>NUCLEOTIDE SEQUENCE [LARGE SCALE GENOMIC DNA]</scope>
    <source>
        <strain evidence="7 8">LMG 21775</strain>
    </source>
</reference>
<dbReference type="Pfam" id="PF03706">
    <property type="entry name" value="LPG_synthase_TM"/>
    <property type="match status" value="1"/>
</dbReference>
<evidence type="ECO:0000256" key="2">
    <source>
        <dbReference type="ARBA" id="ARBA00022475"/>
    </source>
</evidence>
<evidence type="ECO:0000313" key="8">
    <source>
        <dbReference type="Proteomes" id="UP000029050"/>
    </source>
</evidence>
<feature type="transmembrane region" description="Helical" evidence="6">
    <location>
        <begin position="675"/>
        <end position="696"/>
    </location>
</feature>
<feature type="transmembrane region" description="Helical" evidence="6">
    <location>
        <begin position="127"/>
        <end position="147"/>
    </location>
</feature>
<feature type="transmembrane region" description="Helical" evidence="6">
    <location>
        <begin position="635"/>
        <end position="663"/>
    </location>
</feature>
<gene>
    <name evidence="7" type="ORF">BPSY_1330</name>
</gene>
<evidence type="ECO:0000256" key="3">
    <source>
        <dbReference type="ARBA" id="ARBA00022692"/>
    </source>
</evidence>
<feature type="transmembrane region" description="Helical" evidence="6">
    <location>
        <begin position="48"/>
        <end position="68"/>
    </location>
</feature>
<comment type="subcellular location">
    <subcellularLocation>
        <location evidence="1">Cell membrane</location>
        <topology evidence="1">Multi-pass membrane protein</topology>
    </subcellularLocation>
</comment>
<comment type="caution">
    <text evidence="7">The sequence shown here is derived from an EMBL/GenBank/DDBJ whole genome shotgun (WGS) entry which is preliminary data.</text>
</comment>
<feature type="transmembrane region" description="Helical" evidence="6">
    <location>
        <begin position="793"/>
        <end position="814"/>
    </location>
</feature>
<keyword evidence="2" id="KW-1003">Cell membrane</keyword>
<evidence type="ECO:0000256" key="5">
    <source>
        <dbReference type="ARBA" id="ARBA00023136"/>
    </source>
</evidence>
<dbReference type="Proteomes" id="UP000029050">
    <property type="component" value="Unassembled WGS sequence"/>
</dbReference>
<dbReference type="STRING" id="218140.BPSY_1330"/>